<name>A0ABP9DA19_9BACT</name>
<keyword evidence="2" id="KW-1185">Reference proteome</keyword>
<sequence length="224" mass="26326">MRSVIAIISTLLLSVTIGHTQEFSSSYWHKGVVDLEGGKTMNGKLKYDLIAESVQLVGGNNLLKSYTVENILAFEIMDAMTHRRRYFFSLPYEDENNYVKKHFFELLTEGNFITLMAREKIVEKVDATQNPYWGNTYNARRLVLEYDYFLIDQYGVVRRVDMRKRELAFYLMKDKREELIAFVDVNRLNIKDREDLIQVIDYYNQIKEVEAAEKENMKTVNSGK</sequence>
<protein>
    <submittedName>
        <fullName evidence="1">Uncharacterized protein</fullName>
    </submittedName>
</protein>
<dbReference type="RefSeq" id="WP_345371829.1">
    <property type="nucleotide sequence ID" value="NZ_BAABJX010000033.1"/>
</dbReference>
<organism evidence="1 2">
    <name type="scientific">Algivirga pacifica</name>
    <dbReference type="NCBI Taxonomy" id="1162670"/>
    <lineage>
        <taxon>Bacteria</taxon>
        <taxon>Pseudomonadati</taxon>
        <taxon>Bacteroidota</taxon>
        <taxon>Cytophagia</taxon>
        <taxon>Cytophagales</taxon>
        <taxon>Flammeovirgaceae</taxon>
        <taxon>Algivirga</taxon>
    </lineage>
</organism>
<accession>A0ABP9DA19</accession>
<dbReference type="Proteomes" id="UP001500298">
    <property type="component" value="Unassembled WGS sequence"/>
</dbReference>
<evidence type="ECO:0000313" key="2">
    <source>
        <dbReference type="Proteomes" id="UP001500298"/>
    </source>
</evidence>
<gene>
    <name evidence="1" type="ORF">GCM10023331_22500</name>
</gene>
<evidence type="ECO:0000313" key="1">
    <source>
        <dbReference type="EMBL" id="GAA4836796.1"/>
    </source>
</evidence>
<proteinExistence type="predicted"/>
<reference evidence="2" key="1">
    <citation type="journal article" date="2019" name="Int. J. Syst. Evol. Microbiol.">
        <title>The Global Catalogue of Microorganisms (GCM) 10K type strain sequencing project: providing services to taxonomists for standard genome sequencing and annotation.</title>
        <authorList>
            <consortium name="The Broad Institute Genomics Platform"/>
            <consortium name="The Broad Institute Genome Sequencing Center for Infectious Disease"/>
            <person name="Wu L."/>
            <person name="Ma J."/>
        </authorList>
    </citation>
    <scope>NUCLEOTIDE SEQUENCE [LARGE SCALE GENOMIC DNA]</scope>
    <source>
        <strain evidence="2">JCM 18326</strain>
    </source>
</reference>
<comment type="caution">
    <text evidence="1">The sequence shown here is derived from an EMBL/GenBank/DDBJ whole genome shotgun (WGS) entry which is preliminary data.</text>
</comment>
<dbReference type="EMBL" id="BAABJX010000033">
    <property type="protein sequence ID" value="GAA4836796.1"/>
    <property type="molecule type" value="Genomic_DNA"/>
</dbReference>